<evidence type="ECO:0000313" key="3">
    <source>
        <dbReference type="EMBL" id="VAV86874.1"/>
    </source>
</evidence>
<dbReference type="EMBL" id="UOEE01000018">
    <property type="protein sequence ID" value="VAV86874.1"/>
    <property type="molecule type" value="Genomic_DNA"/>
</dbReference>
<evidence type="ECO:0000259" key="2">
    <source>
        <dbReference type="Pfam" id="PF00849"/>
    </source>
</evidence>
<dbReference type="PANTHER" id="PTHR21600:SF87">
    <property type="entry name" value="RNA PSEUDOURIDYLATE SYNTHASE DOMAIN-CONTAINING PROTEIN 1"/>
    <property type="match status" value="1"/>
</dbReference>
<dbReference type="Gene3D" id="3.30.2350.10">
    <property type="entry name" value="Pseudouridine synthase"/>
    <property type="match status" value="1"/>
</dbReference>
<dbReference type="InterPro" id="IPR020103">
    <property type="entry name" value="PsdUridine_synth_cat_dom_sf"/>
</dbReference>
<dbReference type="GO" id="GO:0003723">
    <property type="term" value="F:RNA binding"/>
    <property type="evidence" value="ECO:0007669"/>
    <property type="project" value="InterPro"/>
</dbReference>
<dbReference type="PANTHER" id="PTHR21600">
    <property type="entry name" value="MITOCHONDRIAL RNA PSEUDOURIDINE SYNTHASE"/>
    <property type="match status" value="1"/>
</dbReference>
<dbReference type="GO" id="GO:0160141">
    <property type="term" value="F:23S rRNA pseudouridine(955/2504/2580) synthase activity"/>
    <property type="evidence" value="ECO:0007669"/>
    <property type="project" value="UniProtKB-EC"/>
</dbReference>
<organism evidence="3">
    <name type="scientific">hydrothermal vent metagenome</name>
    <dbReference type="NCBI Taxonomy" id="652676"/>
    <lineage>
        <taxon>unclassified sequences</taxon>
        <taxon>metagenomes</taxon>
        <taxon>ecological metagenomes</taxon>
    </lineage>
</organism>
<keyword evidence="3" id="KW-0413">Isomerase</keyword>
<dbReference type="CDD" id="cd02869">
    <property type="entry name" value="PseudoU_synth_RluA_like"/>
    <property type="match status" value="1"/>
</dbReference>
<sequence>GGTGTTRHIDGMLSAFDDGEYLPKLVHRLDRDTSGLLILGRTPAATAALAKAFKSRSAKKTYLAIVLGNPRPEQGVIKGYMKKGEGLKGREQMVWGRHGERDAQYSRSLYQVVSAAGQKAALVALRPETGRTHQLRFHLAEIGYAISGDHKYTCDRDPLGGLPEQMMLHAYAIELPHPSGGTFQLVCSPAKHFARAMDMLGFENNIPTDLFEGMD</sequence>
<gene>
    <name evidence="3" type="ORF">MNBD_ALPHA06-1548</name>
</gene>
<dbReference type="SUPFAM" id="SSF55120">
    <property type="entry name" value="Pseudouridine synthase"/>
    <property type="match status" value="1"/>
</dbReference>
<evidence type="ECO:0000256" key="1">
    <source>
        <dbReference type="ARBA" id="ARBA00010876"/>
    </source>
</evidence>
<dbReference type="AlphaFoldDB" id="A0A3B0QZX9"/>
<dbReference type="GO" id="GO:0000455">
    <property type="term" value="P:enzyme-directed rRNA pseudouridine synthesis"/>
    <property type="evidence" value="ECO:0007669"/>
    <property type="project" value="TreeGrafter"/>
</dbReference>
<protein>
    <submittedName>
        <fullName evidence="3">Ribosomal large subunit pseudouridine synthase C</fullName>
        <ecNumber evidence="3">5.4.99.24</ecNumber>
    </submittedName>
</protein>
<proteinExistence type="inferred from homology"/>
<dbReference type="InterPro" id="IPR006145">
    <property type="entry name" value="PsdUridine_synth_RsuA/RluA"/>
</dbReference>
<feature type="domain" description="Pseudouridine synthase RsuA/RluA-like" evidence="2">
    <location>
        <begin position="14"/>
        <end position="140"/>
    </location>
</feature>
<dbReference type="PROSITE" id="PS01129">
    <property type="entry name" value="PSI_RLU"/>
    <property type="match status" value="1"/>
</dbReference>
<reference evidence="3" key="1">
    <citation type="submission" date="2018-06" db="EMBL/GenBank/DDBJ databases">
        <authorList>
            <person name="Zhirakovskaya E."/>
        </authorList>
    </citation>
    <scope>NUCLEOTIDE SEQUENCE</scope>
</reference>
<dbReference type="InterPro" id="IPR050188">
    <property type="entry name" value="RluA_PseudoU_synthase"/>
</dbReference>
<name>A0A3B0QZX9_9ZZZZ</name>
<accession>A0A3B0QZX9</accession>
<comment type="similarity">
    <text evidence="1">Belongs to the pseudouridine synthase RluA family.</text>
</comment>
<dbReference type="EC" id="5.4.99.24" evidence="3"/>
<dbReference type="Pfam" id="PF00849">
    <property type="entry name" value="PseudoU_synth_2"/>
    <property type="match status" value="1"/>
</dbReference>
<feature type="non-terminal residue" evidence="3">
    <location>
        <position position="1"/>
    </location>
</feature>
<dbReference type="InterPro" id="IPR006224">
    <property type="entry name" value="PsdUridine_synth_RluA-like_CS"/>
</dbReference>